<organism evidence="2 3">
    <name type="scientific">Brevibacillus formosus</name>
    <dbReference type="NCBI Taxonomy" id="54913"/>
    <lineage>
        <taxon>Bacteria</taxon>
        <taxon>Bacillati</taxon>
        <taxon>Bacillota</taxon>
        <taxon>Bacilli</taxon>
        <taxon>Bacillales</taxon>
        <taxon>Paenibacillaceae</taxon>
        <taxon>Brevibacillus</taxon>
    </lineage>
</organism>
<dbReference type="EMBL" id="BJOL01000010">
    <property type="protein sequence ID" value="GED57612.1"/>
    <property type="molecule type" value="Genomic_DNA"/>
</dbReference>
<evidence type="ECO:0000313" key="3">
    <source>
        <dbReference type="Proteomes" id="UP000035218"/>
    </source>
</evidence>
<reference evidence="2 3" key="1">
    <citation type="submission" date="2015-05" db="EMBL/GenBank/DDBJ databases">
        <title>Genome sequencing project for genomic taxonomy and phylogenomics of Bacillus-like bacteria.</title>
        <authorList>
            <person name="Liu B."/>
            <person name="Wang J."/>
            <person name="Zhu Y."/>
            <person name="Liu G."/>
            <person name="Chen Q."/>
            <person name="Chen Z."/>
            <person name="Lan J."/>
            <person name="Che J."/>
            <person name="Ge C."/>
            <person name="Shi H."/>
            <person name="Pan Z."/>
            <person name="Liu X."/>
        </authorList>
    </citation>
    <scope>NUCLEOTIDE SEQUENCE [LARGE SCALE GENOMIC DNA]</scope>
    <source>
        <strain evidence="2 3">DSM 9885</strain>
    </source>
</reference>
<dbReference type="Proteomes" id="UP000035218">
    <property type="component" value="Unassembled WGS sequence"/>
</dbReference>
<reference evidence="1 4" key="2">
    <citation type="submission" date="2019-06" db="EMBL/GenBank/DDBJ databases">
        <title>Whole genome shotgun sequence of Brevibacillus formosus NBRC 15716.</title>
        <authorList>
            <person name="Hosoyama A."/>
            <person name="Uohara A."/>
            <person name="Ohji S."/>
            <person name="Ichikawa N."/>
        </authorList>
    </citation>
    <scope>NUCLEOTIDE SEQUENCE [LARGE SCALE GENOMIC DNA]</scope>
    <source>
        <strain evidence="1 4">NBRC 15716</strain>
    </source>
</reference>
<proteinExistence type="predicted"/>
<gene>
    <name evidence="2" type="ORF">AA984_17670</name>
    <name evidence="1" type="ORF">BFO01nite_17440</name>
</gene>
<dbReference type="Proteomes" id="UP000319498">
    <property type="component" value="Unassembled WGS sequence"/>
</dbReference>
<name>A0A837KKW6_9BACL</name>
<dbReference type="AlphaFoldDB" id="A0A837KKW6"/>
<dbReference type="OrthoDB" id="6637514at2"/>
<evidence type="ECO:0000313" key="1">
    <source>
        <dbReference type="EMBL" id="GED57612.1"/>
    </source>
</evidence>
<accession>A0A837KKW6</accession>
<sequence>MSYVSFDCTQFISFDSDNEADVAASLKEFEVTNHFKVLPKDKILPKKIAHLRHFLHSSVFEMVNQEFIGEFDEWLVREKVPVEILSFSRNIQLFMQNKHVQNATVILVRYAHDEKNEDRIFVGEFHKEHILEGLYHASCFENAGNIVVLKMKSNDES</sequence>
<dbReference type="RefSeq" id="WP_047071491.1">
    <property type="nucleotide sequence ID" value="NZ_BJOL01000010.1"/>
</dbReference>
<dbReference type="EMBL" id="LDCN01000005">
    <property type="protein sequence ID" value="KLH97702.1"/>
    <property type="molecule type" value="Genomic_DNA"/>
</dbReference>
<evidence type="ECO:0000313" key="4">
    <source>
        <dbReference type="Proteomes" id="UP000319498"/>
    </source>
</evidence>
<protein>
    <submittedName>
        <fullName evidence="2">Uncharacterized protein</fullName>
    </submittedName>
</protein>
<comment type="caution">
    <text evidence="2">The sequence shown here is derived from an EMBL/GenBank/DDBJ whole genome shotgun (WGS) entry which is preliminary data.</text>
</comment>
<evidence type="ECO:0000313" key="2">
    <source>
        <dbReference type="EMBL" id="KLH97702.1"/>
    </source>
</evidence>
<dbReference type="GeneID" id="87586889"/>
<keyword evidence="4" id="KW-1185">Reference proteome</keyword>